<reference evidence="1 2" key="1">
    <citation type="submission" date="2017-03" db="EMBL/GenBank/DDBJ databases">
        <authorList>
            <person name="Safronova V.I."/>
            <person name="Sazanova A.L."/>
            <person name="Chirak E.R."/>
        </authorList>
    </citation>
    <scope>NUCLEOTIDE SEQUENCE [LARGE SCALE GENOMIC DNA]</scope>
    <source>
        <strain evidence="1 2">Opo-243</strain>
    </source>
</reference>
<dbReference type="AlphaFoldDB" id="A0A4Q1VGK5"/>
<evidence type="ECO:0000313" key="1">
    <source>
        <dbReference type="EMBL" id="RXT51455.1"/>
    </source>
</evidence>
<organism evidence="1 2">
    <name type="scientific">Bradyrhizobium betae</name>
    <dbReference type="NCBI Taxonomy" id="244734"/>
    <lineage>
        <taxon>Bacteria</taxon>
        <taxon>Pseudomonadati</taxon>
        <taxon>Pseudomonadota</taxon>
        <taxon>Alphaproteobacteria</taxon>
        <taxon>Hyphomicrobiales</taxon>
        <taxon>Nitrobacteraceae</taxon>
        <taxon>Bradyrhizobium</taxon>
    </lineage>
</organism>
<accession>A0A4Q1VGK5</accession>
<gene>
    <name evidence="1" type="ORF">B5V03_04755</name>
</gene>
<protein>
    <submittedName>
        <fullName evidence="1">Uncharacterized protein</fullName>
    </submittedName>
</protein>
<proteinExistence type="predicted"/>
<keyword evidence="2" id="KW-1185">Reference proteome</keyword>
<comment type="caution">
    <text evidence="1">The sequence shown here is derived from an EMBL/GenBank/DDBJ whole genome shotgun (WGS) entry which is preliminary data.</text>
</comment>
<sequence>MVRRDFAILPDRRLVIQRAHRASDLVVGDLALRAAAPAKSIPASCSFSGKRWNNEIYPLLRDFVHVNS</sequence>
<evidence type="ECO:0000313" key="2">
    <source>
        <dbReference type="Proteomes" id="UP000290819"/>
    </source>
</evidence>
<name>A0A4Q1VGK5_9BRAD</name>
<dbReference type="Proteomes" id="UP000290819">
    <property type="component" value="Unassembled WGS sequence"/>
</dbReference>
<dbReference type="EMBL" id="MZXW01000008">
    <property type="protein sequence ID" value="RXT51455.1"/>
    <property type="molecule type" value="Genomic_DNA"/>
</dbReference>